<dbReference type="OrthoDB" id="30976at10239"/>
<evidence type="ECO:0000313" key="1">
    <source>
        <dbReference type="EMBL" id="ATW61870.1"/>
    </source>
</evidence>
<protein>
    <submittedName>
        <fullName evidence="1">Uncharacterized protein</fullName>
    </submittedName>
</protein>
<dbReference type="Proteomes" id="UP000241037">
    <property type="component" value="Segment"/>
</dbReference>
<reference evidence="1 2" key="1">
    <citation type="journal article" date="2018" name="Microbiol. Resour. Announc.">
        <title>Complete Genome Sequence of Klebsiella pneumoniae Siphophage Sugarland.</title>
        <authorList>
            <person name="Erickson S.G."/>
            <person name="Lessor L."/>
            <person name="O'Leary C.J."/>
            <person name="Gill J.J."/>
            <person name="Liu M."/>
        </authorList>
    </citation>
    <scope>NUCLEOTIDE SEQUENCE [LARGE SCALE GENOMIC DNA]</scope>
</reference>
<sequence>MKNAMIELNANMESLRHAVNTARASFNLLMRDESIPLSARVKAFEEFADELLHMGDYLSDSPFNESRRDYQHAYCNRGEIVYLTDVLESVLEYANSFMRTPDEWEDASNDYVLDEIQKNWPEIKKLVEEHIHSEVYAYRIDW</sequence>
<evidence type="ECO:0000313" key="2">
    <source>
        <dbReference type="Proteomes" id="UP000241037"/>
    </source>
</evidence>
<gene>
    <name evidence="1" type="ORF">CPT_Sugarland_033</name>
</gene>
<name>A0A2H4PGU9_9CAUD</name>
<organism evidence="1 2">
    <name type="scientific">Klebsiella phage Sugarland</name>
    <dbReference type="NCBI Taxonomy" id="2053603"/>
    <lineage>
        <taxon>Viruses</taxon>
        <taxon>Duplodnaviria</taxon>
        <taxon>Heunggongvirae</taxon>
        <taxon>Uroviricota</taxon>
        <taxon>Caudoviricetes</taxon>
        <taxon>Demerecviridae</taxon>
        <taxon>Sugarlandvirus</taxon>
        <taxon>Sugarlandvirus sugarland</taxon>
    </lineage>
</organism>
<dbReference type="InterPro" id="IPR054285">
    <property type="entry name" value="DUF7020"/>
</dbReference>
<accession>A0A2H4PGU9</accession>
<proteinExistence type="predicted"/>
<dbReference type="Pfam" id="PF22885">
    <property type="entry name" value="DUF7020"/>
    <property type="match status" value="1"/>
</dbReference>
<dbReference type="EMBL" id="MG459987">
    <property type="protein sequence ID" value="ATW61870.1"/>
    <property type="molecule type" value="Genomic_DNA"/>
</dbReference>
<keyword evidence="2" id="KW-1185">Reference proteome</keyword>